<dbReference type="InterPro" id="IPR006249">
    <property type="entry name" value="Aconitase/IRP2"/>
</dbReference>
<evidence type="ECO:0000259" key="14">
    <source>
        <dbReference type="Pfam" id="PF00330"/>
    </source>
</evidence>
<comment type="function">
    <text evidence="12">Catalyzes the isomerization of citrate to isocitrate via cis-aconitate.</text>
</comment>
<evidence type="ECO:0000256" key="7">
    <source>
        <dbReference type="ARBA" id="ARBA00022884"/>
    </source>
</evidence>
<evidence type="ECO:0000256" key="1">
    <source>
        <dbReference type="ARBA" id="ARBA00001966"/>
    </source>
</evidence>
<evidence type="ECO:0000256" key="10">
    <source>
        <dbReference type="ARBA" id="ARBA00023239"/>
    </source>
</evidence>
<feature type="region of interest" description="Disordered" evidence="13">
    <location>
        <begin position="405"/>
        <end position="424"/>
    </location>
</feature>
<evidence type="ECO:0000256" key="8">
    <source>
        <dbReference type="ARBA" id="ARBA00023004"/>
    </source>
</evidence>
<feature type="domain" description="Aconitase A/isopropylmalate dehydratase small subunit swivel" evidence="15">
    <location>
        <begin position="710"/>
        <end position="837"/>
    </location>
</feature>
<dbReference type="Pfam" id="PF00694">
    <property type="entry name" value="Aconitase_C"/>
    <property type="match status" value="1"/>
</dbReference>
<keyword evidence="4 12" id="KW-0004">4Fe-4S</keyword>
<evidence type="ECO:0000256" key="11">
    <source>
        <dbReference type="ARBA" id="ARBA00023501"/>
    </source>
</evidence>
<dbReference type="GO" id="GO:0046872">
    <property type="term" value="F:metal ion binding"/>
    <property type="evidence" value="ECO:0007669"/>
    <property type="project" value="UniProtKB-KW"/>
</dbReference>
<dbReference type="CDD" id="cd01580">
    <property type="entry name" value="AcnA_IRP_Swivel"/>
    <property type="match status" value="1"/>
</dbReference>
<organism evidence="16 17">
    <name type="scientific">Pseudomonas coleopterorum</name>
    <dbReference type="NCBI Taxonomy" id="1605838"/>
    <lineage>
        <taxon>Bacteria</taxon>
        <taxon>Pseudomonadati</taxon>
        <taxon>Pseudomonadota</taxon>
        <taxon>Gammaproteobacteria</taxon>
        <taxon>Pseudomonadales</taxon>
        <taxon>Pseudomonadaceae</taxon>
        <taxon>Pseudomonas</taxon>
    </lineage>
</organism>
<keyword evidence="6" id="KW-0479">Metal-binding</keyword>
<dbReference type="RefSeq" id="WP_310791355.1">
    <property type="nucleotide sequence ID" value="NZ_CP134081.1"/>
</dbReference>
<dbReference type="EC" id="4.2.1.3" evidence="12"/>
<dbReference type="PROSITE" id="PS01244">
    <property type="entry name" value="ACONITASE_2"/>
    <property type="match status" value="1"/>
</dbReference>
<dbReference type="InterPro" id="IPR044137">
    <property type="entry name" value="AcnA_IRP_Swivel"/>
</dbReference>
<evidence type="ECO:0000259" key="15">
    <source>
        <dbReference type="Pfam" id="PF00694"/>
    </source>
</evidence>
<dbReference type="PROSITE" id="PS00450">
    <property type="entry name" value="ACONITASE_1"/>
    <property type="match status" value="1"/>
</dbReference>
<dbReference type="NCBIfam" id="TIGR01341">
    <property type="entry name" value="aconitase_1"/>
    <property type="match status" value="1"/>
</dbReference>
<dbReference type="InterPro" id="IPR018136">
    <property type="entry name" value="Aconitase_4Fe-4S_BS"/>
</dbReference>
<keyword evidence="5" id="KW-0816">Tricarboxylic acid cycle</keyword>
<dbReference type="FunFam" id="3.30.499.10:FF:000009">
    <property type="entry name" value="Aconitate hydratase"/>
    <property type="match status" value="1"/>
</dbReference>
<dbReference type="FunFam" id="3.20.19.10:FF:000001">
    <property type="entry name" value="Aconitate hydratase"/>
    <property type="match status" value="1"/>
</dbReference>
<dbReference type="SUPFAM" id="SSF53732">
    <property type="entry name" value="Aconitase iron-sulfur domain"/>
    <property type="match status" value="1"/>
</dbReference>
<gene>
    <name evidence="16" type="primary">acnA</name>
    <name evidence="16" type="ORF">RI108_14495</name>
</gene>
<evidence type="ECO:0000256" key="2">
    <source>
        <dbReference type="ARBA" id="ARBA00004717"/>
    </source>
</evidence>
<dbReference type="GO" id="GO:0006099">
    <property type="term" value="P:tricarboxylic acid cycle"/>
    <property type="evidence" value="ECO:0007669"/>
    <property type="project" value="UniProtKB-KW"/>
</dbReference>
<evidence type="ECO:0000256" key="3">
    <source>
        <dbReference type="ARBA" id="ARBA00007185"/>
    </source>
</evidence>
<comment type="catalytic activity">
    <reaction evidence="11 12">
        <text>citrate = D-threo-isocitrate</text>
        <dbReference type="Rhea" id="RHEA:10336"/>
        <dbReference type="ChEBI" id="CHEBI:15562"/>
        <dbReference type="ChEBI" id="CHEBI:16947"/>
        <dbReference type="EC" id="4.2.1.3"/>
    </reaction>
</comment>
<evidence type="ECO:0000256" key="13">
    <source>
        <dbReference type="SAM" id="MobiDB-lite"/>
    </source>
</evidence>
<dbReference type="NCBIfam" id="NF009520">
    <property type="entry name" value="PRK12881.1"/>
    <property type="match status" value="1"/>
</dbReference>
<dbReference type="GO" id="GO:0003994">
    <property type="term" value="F:aconitate hydratase activity"/>
    <property type="evidence" value="ECO:0007669"/>
    <property type="project" value="UniProtKB-EC"/>
</dbReference>
<dbReference type="CDD" id="cd01586">
    <property type="entry name" value="AcnA_IRP"/>
    <property type="match status" value="1"/>
</dbReference>
<dbReference type="NCBIfam" id="NF006757">
    <property type="entry name" value="PRK09277.1"/>
    <property type="match status" value="1"/>
</dbReference>
<reference evidence="16" key="1">
    <citation type="submission" date="2023-09" db="EMBL/GenBank/DDBJ databases">
        <title>First report of Pseudomonas coleopterorum DJ13 causing leaf spot on Rhododendron pulchrum Sweet in China.</title>
        <authorList>
            <person name="Zhang Y."/>
        </authorList>
    </citation>
    <scope>NUCLEOTIDE SEQUENCE</scope>
    <source>
        <strain evidence="16">DJ13</strain>
    </source>
</reference>
<dbReference type="PRINTS" id="PR00415">
    <property type="entry name" value="ACONITASE"/>
</dbReference>
<dbReference type="Pfam" id="PF00330">
    <property type="entry name" value="Aconitase"/>
    <property type="match status" value="1"/>
</dbReference>
<dbReference type="InterPro" id="IPR001030">
    <property type="entry name" value="Acoase/IPM_deHydtase_lsu_aba"/>
</dbReference>
<dbReference type="GO" id="GO:0003723">
    <property type="term" value="F:RNA binding"/>
    <property type="evidence" value="ECO:0007669"/>
    <property type="project" value="UniProtKB-KW"/>
</dbReference>
<evidence type="ECO:0000256" key="6">
    <source>
        <dbReference type="ARBA" id="ARBA00022723"/>
    </source>
</evidence>
<dbReference type="PANTHER" id="PTHR11670">
    <property type="entry name" value="ACONITASE/IRON-RESPONSIVE ELEMENT FAMILY MEMBER"/>
    <property type="match status" value="1"/>
</dbReference>
<accession>A0AAJ6LXH3</accession>
<keyword evidence="7" id="KW-0694">RNA-binding</keyword>
<dbReference type="Proteomes" id="UP001258207">
    <property type="component" value="Chromosome"/>
</dbReference>
<dbReference type="GO" id="GO:0051539">
    <property type="term" value="F:4 iron, 4 sulfur cluster binding"/>
    <property type="evidence" value="ECO:0007669"/>
    <property type="project" value="UniProtKB-KW"/>
</dbReference>
<comment type="similarity">
    <text evidence="3 12">Belongs to the aconitase/IPM isomerase family.</text>
</comment>
<evidence type="ECO:0000256" key="12">
    <source>
        <dbReference type="RuleBase" id="RU361275"/>
    </source>
</evidence>
<protein>
    <recommendedName>
        <fullName evidence="12">Aconitate hydratase</fullName>
        <shortName evidence="12">Aconitase</shortName>
        <ecNumber evidence="12">4.2.1.3</ecNumber>
    </recommendedName>
</protein>
<dbReference type="InterPro" id="IPR015931">
    <property type="entry name" value="Acnase/IPM_dHydase_lsu_aba_1/3"/>
</dbReference>
<dbReference type="InterPro" id="IPR015928">
    <property type="entry name" value="Aconitase/3IPM_dehydase_swvl"/>
</dbReference>
<dbReference type="FunFam" id="3.30.499.10:FF:000002">
    <property type="entry name" value="Aconitate hydratase"/>
    <property type="match status" value="1"/>
</dbReference>
<dbReference type="AlphaFoldDB" id="A0AAJ6LXH3"/>
<dbReference type="SUPFAM" id="SSF52016">
    <property type="entry name" value="LeuD/IlvD-like"/>
    <property type="match status" value="1"/>
</dbReference>
<dbReference type="InterPro" id="IPR000573">
    <property type="entry name" value="AconitaseA/IPMdHydase_ssu_swvl"/>
</dbReference>
<comment type="pathway">
    <text evidence="2">Carbohydrate metabolism; tricarboxylic acid cycle; isocitrate from oxaloacetate: step 2/2.</text>
</comment>
<keyword evidence="9 12" id="KW-0411">Iron-sulfur</keyword>
<dbReference type="Gene3D" id="3.30.499.10">
    <property type="entry name" value="Aconitase, domain 3"/>
    <property type="match status" value="2"/>
</dbReference>
<dbReference type="Gene3D" id="3.20.19.10">
    <property type="entry name" value="Aconitase, domain 4"/>
    <property type="match status" value="1"/>
</dbReference>
<evidence type="ECO:0000256" key="4">
    <source>
        <dbReference type="ARBA" id="ARBA00022485"/>
    </source>
</evidence>
<feature type="domain" description="Aconitase/3-isopropylmalate dehydratase large subunit alpha/beta/alpha" evidence="14">
    <location>
        <begin position="75"/>
        <end position="581"/>
    </location>
</feature>
<proteinExistence type="inferred from homology"/>
<evidence type="ECO:0000256" key="9">
    <source>
        <dbReference type="ARBA" id="ARBA00023014"/>
    </source>
</evidence>
<evidence type="ECO:0000313" key="16">
    <source>
        <dbReference type="EMBL" id="WNC08510.1"/>
    </source>
</evidence>
<dbReference type="Gene3D" id="6.10.190.10">
    <property type="match status" value="1"/>
</dbReference>
<keyword evidence="8 12" id="KW-0408">Iron</keyword>
<keyword evidence="10 12" id="KW-0456">Lyase</keyword>
<evidence type="ECO:0000313" key="17">
    <source>
        <dbReference type="Proteomes" id="UP001258207"/>
    </source>
</evidence>
<evidence type="ECO:0000256" key="5">
    <source>
        <dbReference type="ARBA" id="ARBA00022532"/>
    </source>
</evidence>
<dbReference type="InterPro" id="IPR036008">
    <property type="entry name" value="Aconitase_4Fe-4S_dom"/>
</dbReference>
<comment type="cofactor">
    <cofactor evidence="1">
        <name>[4Fe-4S] cluster</name>
        <dbReference type="ChEBI" id="CHEBI:49883"/>
    </cofactor>
</comment>
<sequence>MPSLDSLKTLNTLDVAGTSYHYFSLPEAAKSLGDLQRLPMSLKVLLENLLRWEDGKTVTGDDLRALADWLHERRSDREIQYRPARVLMQDFTGVPAVVDLAAMRAAVAKAGGDPQRINPLSPVDLVIDHSVMVDRYASEQAFEENVDIEMQRNGERYAFLRWGQSAFDNFSVVPPGTGICHQVNLEYLGRTVWTKEEDGRTYAFPDTLVGTDSHTTMINGLGVLGWGVGGIEAEAAMLGQPVSMLIPEVIGFKLTGKLKEGITATDLVLTVTQMLRKKGVVGKFVEFYGDGLADLPLADRATIANMAPEYGATCGFFPVDDVTLGYLRLSGRPEATVQLVEAYCKAQGMWRLPGQEPVFSDTLALDMGEVEASLAGPKRPQDRVALPKVSAAFNDFIGLQLKPTSKEEGRLESEGGGGVAVGNADQTEGTPYTWRGQTHNLQHGAVVIAAITSCTNTSNPSVMMAAGLVAKKAVEKGLTTKPWVKTSLAPGSKVVTDYYKAAGLTQYLDTLGFDLVGYGCTTCIGNSGPLDEPIEQAIQSADLTVASVLSGNRNFEGRVHPLVKTNWLASPPLVVAYALAGSVRTDISSEPLGTGTDGQPVYLRDIWPTQQEIADAVAKVDTAMFHKEYAEVFAGDAQWQAIEVSKEPTYVWQADSTYIQHPPFFEDIAGPAPVIADVKDARILALLGDSVTTDHISPAGNIKADSPAGRYLRDKGVEPRDFNSYGSRRGNHEVMMRGTFANIRIRNEMLGGEEGGNTLFIPTGEKLPIYDAAMRYQAAGTPLVVIAGQEYGTGSSRDWAAKGTNLLGVKAVVAESFERIHRSNLVGMGVLPLQFTNGQSRKSLGLTGQETLDIVGLTGAHLQPHMRLDLLIRREGGEEQTLELLCRIDTLNEVEYFRSGGILHYVLRQLIGNPVV</sequence>
<name>A0AAJ6LXH3_9PSED</name>
<dbReference type="EMBL" id="CP134081">
    <property type="protein sequence ID" value="WNC08510.1"/>
    <property type="molecule type" value="Genomic_DNA"/>
</dbReference>